<evidence type="ECO:0000313" key="19">
    <source>
        <dbReference type="EMBL" id="ABB28537.1"/>
    </source>
</evidence>
<dbReference type="Pfam" id="PF02852">
    <property type="entry name" value="Pyr_redox_dim"/>
    <property type="match status" value="1"/>
</dbReference>
<evidence type="ECO:0000256" key="1">
    <source>
        <dbReference type="ARBA" id="ARBA00004496"/>
    </source>
</evidence>
<dbReference type="AlphaFoldDB" id="Q3AR38"/>
<evidence type="ECO:0000256" key="3">
    <source>
        <dbReference type="ARBA" id="ARBA00012608"/>
    </source>
</evidence>
<feature type="binding site" evidence="14">
    <location>
        <begin position="156"/>
        <end position="158"/>
    </location>
    <ligand>
        <name>FAD</name>
        <dbReference type="ChEBI" id="CHEBI:57692"/>
    </ligand>
</feature>
<feature type="active site" description="Proton acceptor" evidence="13">
    <location>
        <position position="457"/>
    </location>
</feature>
<reference evidence="19" key="1">
    <citation type="submission" date="2005-08" db="EMBL/GenBank/DDBJ databases">
        <title>Complete sequence of Chlorobium chlorochromatii CaD3.</title>
        <authorList>
            <person name="Copeland A."/>
            <person name="Lucas S."/>
            <person name="Lapidus A."/>
            <person name="Barry K."/>
            <person name="Detter J.C."/>
            <person name="Glavina T."/>
            <person name="Hammon N."/>
            <person name="Israni S."/>
            <person name="Pitluck S."/>
            <person name="Bryant D."/>
            <person name="Schmutz J."/>
            <person name="Larimer F."/>
            <person name="Land M."/>
            <person name="Kyrpides N."/>
            <person name="Ivanova N."/>
            <person name="Richardson P."/>
        </authorList>
    </citation>
    <scope>NUCLEOTIDE SEQUENCE [LARGE SCALE GENOMIC DNA]</scope>
    <source>
        <strain evidence="19">CaD3</strain>
    </source>
</reference>
<keyword evidence="14" id="KW-0547">Nucleotide-binding</keyword>
<keyword evidence="10" id="KW-1015">Disulfide bond</keyword>
<protein>
    <recommendedName>
        <fullName evidence="4 16">Dihydrolipoyl dehydrogenase</fullName>
        <ecNumber evidence="3 16">1.8.1.4</ecNumber>
    </recommendedName>
</protein>
<dbReference type="PIRSF" id="PIRSF000350">
    <property type="entry name" value="Mercury_reductase_MerA"/>
    <property type="match status" value="1"/>
</dbReference>
<dbReference type="Pfam" id="PF07992">
    <property type="entry name" value="Pyr_redox_2"/>
    <property type="match status" value="1"/>
</dbReference>
<dbReference type="InterPro" id="IPR004099">
    <property type="entry name" value="Pyr_nucl-diS_OxRdtase_dimer"/>
</dbReference>
<dbReference type="STRING" id="340177.Cag_1276"/>
<evidence type="ECO:0000256" key="8">
    <source>
        <dbReference type="ARBA" id="ARBA00023002"/>
    </source>
</evidence>
<dbReference type="FunFam" id="3.30.390.30:FF:000001">
    <property type="entry name" value="Dihydrolipoyl dehydrogenase"/>
    <property type="match status" value="1"/>
</dbReference>
<dbReference type="InterPro" id="IPR001100">
    <property type="entry name" value="Pyr_nuc-diS_OxRdtase"/>
</dbReference>
<dbReference type="Gene3D" id="3.50.50.60">
    <property type="entry name" value="FAD/NAD(P)-binding domain"/>
    <property type="match status" value="2"/>
</dbReference>
<feature type="binding site" evidence="14">
    <location>
        <position position="284"/>
    </location>
    <ligand>
        <name>NAD(+)</name>
        <dbReference type="ChEBI" id="CHEBI:57540"/>
    </ligand>
</feature>
<dbReference type="PRINTS" id="PR00411">
    <property type="entry name" value="PNDRDTASEI"/>
</dbReference>
<feature type="domain" description="Pyridine nucleotide-disulphide oxidoreductase dimerisation" evidence="17">
    <location>
        <begin position="359"/>
        <end position="468"/>
    </location>
</feature>
<feature type="binding site" evidence="14">
    <location>
        <position position="325"/>
    </location>
    <ligand>
        <name>FAD</name>
        <dbReference type="ChEBI" id="CHEBI:57692"/>
    </ligand>
</feature>
<evidence type="ECO:0000256" key="10">
    <source>
        <dbReference type="ARBA" id="ARBA00023157"/>
    </source>
</evidence>
<dbReference type="InterPro" id="IPR006258">
    <property type="entry name" value="Lipoamide_DH"/>
</dbReference>
<dbReference type="HOGENOM" id="CLU_016755_0_1_10"/>
<evidence type="ECO:0000256" key="7">
    <source>
        <dbReference type="ARBA" id="ARBA00022827"/>
    </source>
</evidence>
<dbReference type="EMBL" id="CP000108">
    <property type="protein sequence ID" value="ABB28537.1"/>
    <property type="molecule type" value="Genomic_DNA"/>
</dbReference>
<evidence type="ECO:0000256" key="11">
    <source>
        <dbReference type="ARBA" id="ARBA00023284"/>
    </source>
</evidence>
<dbReference type="PRINTS" id="PR00368">
    <property type="entry name" value="FADPNR"/>
</dbReference>
<evidence type="ECO:0000259" key="17">
    <source>
        <dbReference type="Pfam" id="PF02852"/>
    </source>
</evidence>
<dbReference type="OrthoDB" id="9800167at2"/>
<evidence type="ECO:0000256" key="2">
    <source>
        <dbReference type="ARBA" id="ARBA00007532"/>
    </source>
</evidence>
<comment type="subcellular location">
    <subcellularLocation>
        <location evidence="1">Cytoplasm</location>
    </subcellularLocation>
</comment>
<feature type="binding site" evidence="14">
    <location>
        <begin position="193"/>
        <end position="200"/>
    </location>
    <ligand>
        <name>NAD(+)</name>
        <dbReference type="ChEBI" id="CHEBI:57540"/>
    </ligand>
</feature>
<keyword evidence="11 16" id="KW-0676">Redox-active center</keyword>
<comment type="similarity">
    <text evidence="2 16">Belongs to the class-I pyridine nucleotide-disulfide oxidoreductase family.</text>
</comment>
<feature type="domain" description="FAD/NAD(P)-binding" evidence="18">
    <location>
        <begin position="5"/>
        <end position="340"/>
    </location>
</feature>
<dbReference type="eggNOG" id="COG1249">
    <property type="taxonomic scope" value="Bacteria"/>
</dbReference>
<evidence type="ECO:0000256" key="12">
    <source>
        <dbReference type="ARBA" id="ARBA00049187"/>
    </source>
</evidence>
<evidence type="ECO:0000256" key="14">
    <source>
        <dbReference type="PIRSR" id="PIRSR000350-3"/>
    </source>
</evidence>
<evidence type="ECO:0000256" key="5">
    <source>
        <dbReference type="ARBA" id="ARBA00022490"/>
    </source>
</evidence>
<dbReference type="InterPro" id="IPR050151">
    <property type="entry name" value="Class-I_Pyr_Nuc-Dis_Oxidored"/>
</dbReference>
<keyword evidence="6 16" id="KW-0285">Flavoprotein</keyword>
<feature type="disulfide bond" description="Redox-active" evidence="15">
    <location>
        <begin position="51"/>
        <end position="56"/>
    </location>
</feature>
<dbReference type="GO" id="GO:0004148">
    <property type="term" value="F:dihydrolipoyl dehydrogenase (NADH) activity"/>
    <property type="evidence" value="ECO:0007669"/>
    <property type="project" value="UniProtKB-EC"/>
</dbReference>
<dbReference type="PROSITE" id="PS00076">
    <property type="entry name" value="PYRIDINE_REDOX_1"/>
    <property type="match status" value="1"/>
</dbReference>
<sequence length="478" mass="50395">MTLSFDIMVIGGGPGGYIASIRAAQLGMSVACCEYNPYDDPAGEPRLGGTCLNAGCIPLKALVASSEAYEHATTHFAAHGISVSGLSMDVTKMQKRKESIVRRMTAGIQFLFKKNNVTLLKGCGSFVGKSEDGYRLLVKGKEGETEVTARNVIIATGSTPRHLPNITVDNLTICDNVGALKLSDVPKRLAIIGAGVIGLEVGSVWRRLGAEVTLLEMLPTLLPFADESIATEAAKLFKKQGLNIVTGVSISEIKHEATGVSIAYSDKDGAPQSVECDKLMLSIGRTPNTNGLNLEAIGLQPDARGFIPVNEQCATTIHGIYAIGDVVRGPMLAHKAEDEGVMVAEVIAGQNAHINYNAIPSVIYTSPEMAWVGQSEQQLRAEGRAYKAGQFPYGANGRAQGLGAPEGFIKMIADADSDKILAVHCIGASASELIGEATLAMEMGITAAELARTCHAHPTLSEVMREAALAVHGRALNV</sequence>
<dbReference type="InterPro" id="IPR036188">
    <property type="entry name" value="FAD/NAD-bd_sf"/>
</dbReference>
<keyword evidence="7 14" id="KW-0274">FAD</keyword>
<evidence type="ECO:0000256" key="6">
    <source>
        <dbReference type="ARBA" id="ARBA00022630"/>
    </source>
</evidence>
<dbReference type="PANTHER" id="PTHR22912">
    <property type="entry name" value="DISULFIDE OXIDOREDUCTASE"/>
    <property type="match status" value="1"/>
</dbReference>
<dbReference type="GO" id="GO:0006103">
    <property type="term" value="P:2-oxoglutarate metabolic process"/>
    <property type="evidence" value="ECO:0007669"/>
    <property type="project" value="TreeGrafter"/>
</dbReference>
<evidence type="ECO:0000256" key="15">
    <source>
        <dbReference type="PIRSR" id="PIRSR000350-4"/>
    </source>
</evidence>
<dbReference type="NCBIfam" id="TIGR01350">
    <property type="entry name" value="lipoamide_DH"/>
    <property type="match status" value="1"/>
</dbReference>
<dbReference type="InterPro" id="IPR016156">
    <property type="entry name" value="FAD/NAD-linked_Rdtase_dimer_sf"/>
</dbReference>
<comment type="miscellaneous">
    <text evidence="16">The active site is a redox-active disulfide bond.</text>
</comment>
<dbReference type="EC" id="1.8.1.4" evidence="3 16"/>
<dbReference type="PANTHER" id="PTHR22912:SF224">
    <property type="entry name" value="DIHYDROLIPOYL DEHYDROGENASE"/>
    <property type="match status" value="1"/>
</dbReference>
<comment type="cofactor">
    <cofactor evidence="14 16">
        <name>FAD</name>
        <dbReference type="ChEBI" id="CHEBI:57692"/>
    </cofactor>
    <text evidence="14 16">Binds 1 FAD per subunit.</text>
</comment>
<feature type="binding site" evidence="14">
    <location>
        <begin position="331"/>
        <end position="334"/>
    </location>
    <ligand>
        <name>FAD</name>
        <dbReference type="ChEBI" id="CHEBI:57692"/>
    </ligand>
</feature>
<keyword evidence="5" id="KW-0963">Cytoplasm</keyword>
<feature type="binding site" evidence="14">
    <location>
        <position position="216"/>
    </location>
    <ligand>
        <name>NAD(+)</name>
        <dbReference type="ChEBI" id="CHEBI:57540"/>
    </ligand>
</feature>
<evidence type="ECO:0000256" key="4">
    <source>
        <dbReference type="ARBA" id="ARBA00016961"/>
    </source>
</evidence>
<gene>
    <name evidence="19" type="ordered locus">Cag_1276</name>
</gene>
<dbReference type="InterPro" id="IPR012999">
    <property type="entry name" value="Pyr_OxRdtase_I_AS"/>
</dbReference>
<name>Q3AR38_CHLCH</name>
<feature type="binding site" evidence="14">
    <location>
        <position position="124"/>
    </location>
    <ligand>
        <name>FAD</name>
        <dbReference type="ChEBI" id="CHEBI:57692"/>
    </ligand>
</feature>
<dbReference type="InterPro" id="IPR023753">
    <property type="entry name" value="FAD/NAD-binding_dom"/>
</dbReference>
<evidence type="ECO:0000256" key="16">
    <source>
        <dbReference type="RuleBase" id="RU003692"/>
    </source>
</evidence>
<comment type="catalytic activity">
    <reaction evidence="12 16">
        <text>N(6)-[(R)-dihydrolipoyl]-L-lysyl-[protein] + NAD(+) = N(6)-[(R)-lipoyl]-L-lysyl-[protein] + NADH + H(+)</text>
        <dbReference type="Rhea" id="RHEA:15045"/>
        <dbReference type="Rhea" id="RHEA-COMP:10474"/>
        <dbReference type="Rhea" id="RHEA-COMP:10475"/>
        <dbReference type="ChEBI" id="CHEBI:15378"/>
        <dbReference type="ChEBI" id="CHEBI:57540"/>
        <dbReference type="ChEBI" id="CHEBI:57945"/>
        <dbReference type="ChEBI" id="CHEBI:83099"/>
        <dbReference type="ChEBI" id="CHEBI:83100"/>
        <dbReference type="EC" id="1.8.1.4"/>
    </reaction>
</comment>
<dbReference type="GO" id="GO:0050660">
    <property type="term" value="F:flavin adenine dinucleotide binding"/>
    <property type="evidence" value="ECO:0007669"/>
    <property type="project" value="InterPro"/>
</dbReference>
<evidence type="ECO:0000256" key="9">
    <source>
        <dbReference type="ARBA" id="ARBA00023027"/>
    </source>
</evidence>
<organism evidence="19">
    <name type="scientific">Chlorobium chlorochromatii (strain CaD3)</name>
    <dbReference type="NCBI Taxonomy" id="340177"/>
    <lineage>
        <taxon>Bacteria</taxon>
        <taxon>Pseudomonadati</taxon>
        <taxon>Chlorobiota</taxon>
        <taxon>Chlorobiia</taxon>
        <taxon>Chlorobiales</taxon>
        <taxon>Chlorobiaceae</taxon>
        <taxon>Chlorobium/Pelodictyon group</taxon>
        <taxon>Chlorobium</taxon>
    </lineage>
</organism>
<dbReference type="Gene3D" id="3.30.390.30">
    <property type="match status" value="1"/>
</dbReference>
<feature type="binding site" evidence="14">
    <location>
        <position position="60"/>
    </location>
    <ligand>
        <name>FAD</name>
        <dbReference type="ChEBI" id="CHEBI:57692"/>
    </ligand>
</feature>
<dbReference type="KEGG" id="cch:Cag_1276"/>
<proteinExistence type="inferred from homology"/>
<dbReference type="SUPFAM" id="SSF55424">
    <property type="entry name" value="FAD/NAD-linked reductases, dimerisation (C-terminal) domain"/>
    <property type="match status" value="1"/>
</dbReference>
<dbReference type="SUPFAM" id="SSF51905">
    <property type="entry name" value="FAD/NAD(P)-binding domain"/>
    <property type="match status" value="1"/>
</dbReference>
<evidence type="ECO:0000259" key="18">
    <source>
        <dbReference type="Pfam" id="PF07992"/>
    </source>
</evidence>
<evidence type="ECO:0000256" key="13">
    <source>
        <dbReference type="PIRSR" id="PIRSR000350-2"/>
    </source>
</evidence>
<keyword evidence="8 16" id="KW-0560">Oxidoreductase</keyword>
<accession>Q3AR38</accession>
<keyword evidence="9 14" id="KW-0520">NAD</keyword>
<dbReference type="GO" id="GO:0005737">
    <property type="term" value="C:cytoplasm"/>
    <property type="evidence" value="ECO:0007669"/>
    <property type="project" value="UniProtKB-SubCell"/>
</dbReference>